<proteinExistence type="predicted"/>
<evidence type="ECO:0000313" key="2">
    <source>
        <dbReference type="Proteomes" id="UP000229334"/>
    </source>
</evidence>
<reference evidence="1 2" key="1">
    <citation type="submission" date="2017-09" db="EMBL/GenBank/DDBJ databases">
        <title>Depth-based differentiation of microbial function through sediment-hosted aquifers and enrichment of novel symbionts in the deep terrestrial subsurface.</title>
        <authorList>
            <person name="Probst A.J."/>
            <person name="Ladd B."/>
            <person name="Jarett J.K."/>
            <person name="Geller-Mcgrath D.E."/>
            <person name="Sieber C.M."/>
            <person name="Emerson J.B."/>
            <person name="Anantharaman K."/>
            <person name="Thomas B.C."/>
            <person name="Malmstrom R."/>
            <person name="Stieglmeier M."/>
            <person name="Klingl A."/>
            <person name="Woyke T."/>
            <person name="Ryan C.M."/>
            <person name="Banfield J.F."/>
        </authorList>
    </citation>
    <scope>NUCLEOTIDE SEQUENCE [LARGE SCALE GENOMIC DNA]</scope>
    <source>
        <strain evidence="1">CG22_combo_CG10-13_8_21_14_all_37_9</strain>
    </source>
</reference>
<dbReference type="Proteomes" id="UP000229334">
    <property type="component" value="Unassembled WGS sequence"/>
</dbReference>
<evidence type="ECO:0000313" key="1">
    <source>
        <dbReference type="EMBL" id="PIP58001.1"/>
    </source>
</evidence>
<organism evidence="1 2">
    <name type="scientific">Candidatus Vogelbacteria bacterium CG22_combo_CG10-13_8_21_14_all_37_9</name>
    <dbReference type="NCBI Taxonomy" id="1975046"/>
    <lineage>
        <taxon>Bacteria</taxon>
        <taxon>Candidatus Vogeliibacteriota</taxon>
    </lineage>
</organism>
<protein>
    <submittedName>
        <fullName evidence="1">Uncharacterized protein</fullName>
    </submittedName>
</protein>
<sequence>MKKKLLWGLGILVLIGLIYLWQIGQSDKTEQASKQKQTQTQLLKQDQKIRSFVGDILAGTSTLAEFNSNSLPRRLTIKDLKITRDNATTTIYQYGLSIAEILKPLGQLEENDVQIMVRALDNQDQLEAQKIADHQALYQNTVDKLLLVKVPKDLLTSQLKMINNLKIMASLSDNMSQILSTPLIALQSAEQFQKSLAL</sequence>
<name>A0A2H0BK47_9BACT</name>
<comment type="caution">
    <text evidence="1">The sequence shown here is derived from an EMBL/GenBank/DDBJ whole genome shotgun (WGS) entry which is preliminary data.</text>
</comment>
<feature type="non-terminal residue" evidence="1">
    <location>
        <position position="198"/>
    </location>
</feature>
<gene>
    <name evidence="1" type="ORF">COX02_02515</name>
</gene>
<dbReference type="AlphaFoldDB" id="A0A2H0BK47"/>
<accession>A0A2H0BK47</accession>
<dbReference type="EMBL" id="PCSX01000038">
    <property type="protein sequence ID" value="PIP58001.1"/>
    <property type="molecule type" value="Genomic_DNA"/>
</dbReference>